<dbReference type="SUPFAM" id="SSF54160">
    <property type="entry name" value="Chromo domain-like"/>
    <property type="match status" value="2"/>
</dbReference>
<protein>
    <recommendedName>
        <fullName evidence="5">Chromo domain-containing protein</fullName>
    </recommendedName>
</protein>
<dbReference type="InterPro" id="IPR051219">
    <property type="entry name" value="Heterochromatin_chromo-domain"/>
</dbReference>
<organism evidence="6 7">
    <name type="scientific">Diplocarpon coronariae</name>
    <dbReference type="NCBI Taxonomy" id="2795749"/>
    <lineage>
        <taxon>Eukaryota</taxon>
        <taxon>Fungi</taxon>
        <taxon>Dikarya</taxon>
        <taxon>Ascomycota</taxon>
        <taxon>Pezizomycotina</taxon>
        <taxon>Leotiomycetes</taxon>
        <taxon>Helotiales</taxon>
        <taxon>Drepanopezizaceae</taxon>
        <taxon>Diplocarpon</taxon>
    </lineage>
</organism>
<dbReference type="InterPro" id="IPR023780">
    <property type="entry name" value="Chromo_domain"/>
</dbReference>
<feature type="region of interest" description="Disordered" evidence="4">
    <location>
        <begin position="1"/>
        <end position="78"/>
    </location>
</feature>
<feature type="domain" description="Chromo" evidence="5">
    <location>
        <begin position="70"/>
        <end position="122"/>
    </location>
</feature>
<dbReference type="Pfam" id="PF00385">
    <property type="entry name" value="Chromo"/>
    <property type="match status" value="1"/>
</dbReference>
<dbReference type="PRINTS" id="PR00504">
    <property type="entry name" value="CHROMODOMAIN"/>
</dbReference>
<dbReference type="CDD" id="cd00024">
    <property type="entry name" value="CD_CSD"/>
    <property type="match status" value="1"/>
</dbReference>
<dbReference type="InterPro" id="IPR016197">
    <property type="entry name" value="Chromo-like_dom_sf"/>
</dbReference>
<dbReference type="InParanoid" id="A0A218ZGY4"/>
<evidence type="ECO:0000256" key="3">
    <source>
        <dbReference type="ARBA" id="ARBA00023242"/>
    </source>
</evidence>
<comment type="subunit">
    <text evidence="2">Component of the NuA4 histone acetyltransferase complex.</text>
</comment>
<dbReference type="STRING" id="503106.A0A218ZGY4"/>
<comment type="subcellular location">
    <subcellularLocation>
        <location evidence="1">Nucleus</location>
    </subcellularLocation>
</comment>
<sequence length="254" mass="28364">MPPQIADDEVSEVSSNDYGAPSPAPARAKQENKARLNSKTPVEESDPAPESDNNNDEDEDEDEELGEDEYTVEKITNHLVDEETGELRFEVKWAGFEKKSDRTWEPESNLETAEEILGEYLETVGGREGILALWEEKKARAEAKKGKKRGRGSTGEAPNGSSKRGRKSKGHPADSTPPASYSYAEFKPPTGSWEDSVVAIDACEGTDNNVVVYLTWKSGHKTQHPLAQVYKRCPQKMLQFYESHLVFKKNEDMV</sequence>
<dbReference type="GO" id="GO:0000792">
    <property type="term" value="C:heterochromatin"/>
    <property type="evidence" value="ECO:0007669"/>
    <property type="project" value="UniProtKB-ARBA"/>
</dbReference>
<dbReference type="GO" id="GO:0005634">
    <property type="term" value="C:nucleus"/>
    <property type="evidence" value="ECO:0007669"/>
    <property type="project" value="UniProtKB-SubCell"/>
</dbReference>
<dbReference type="AlphaFoldDB" id="A0A218ZGY4"/>
<comment type="caution">
    <text evidence="6">The sequence shown here is derived from an EMBL/GenBank/DDBJ whole genome shotgun (WGS) entry which is preliminary data.</text>
</comment>
<dbReference type="GO" id="GO:0006338">
    <property type="term" value="P:chromatin remodeling"/>
    <property type="evidence" value="ECO:0007669"/>
    <property type="project" value="UniProtKB-ARBA"/>
</dbReference>
<proteinExistence type="predicted"/>
<dbReference type="Pfam" id="PF01393">
    <property type="entry name" value="Chromo_shadow"/>
    <property type="match status" value="1"/>
</dbReference>
<feature type="compositionally biased region" description="Acidic residues" evidence="4">
    <location>
        <begin position="43"/>
        <end position="70"/>
    </location>
</feature>
<evidence type="ECO:0000256" key="2">
    <source>
        <dbReference type="ARBA" id="ARBA00011353"/>
    </source>
</evidence>
<reference evidence="6 7" key="1">
    <citation type="submission" date="2017-04" db="EMBL/GenBank/DDBJ databases">
        <title>Draft genome sequence of Marssonina coronaria NL1: causal agent of apple blotch.</title>
        <authorList>
            <person name="Cheng Q."/>
        </authorList>
    </citation>
    <scope>NUCLEOTIDE SEQUENCE [LARGE SCALE GENOMIC DNA]</scope>
    <source>
        <strain evidence="6 7">NL1</strain>
    </source>
</reference>
<dbReference type="PANTHER" id="PTHR22812">
    <property type="entry name" value="CHROMOBOX PROTEIN"/>
    <property type="match status" value="1"/>
</dbReference>
<dbReference type="InterPro" id="IPR017984">
    <property type="entry name" value="Chromo_dom_subgr"/>
</dbReference>
<dbReference type="CDD" id="cd18657">
    <property type="entry name" value="CSD_Swi6"/>
    <property type="match status" value="1"/>
</dbReference>
<evidence type="ECO:0000259" key="5">
    <source>
        <dbReference type="PROSITE" id="PS50013"/>
    </source>
</evidence>
<dbReference type="SMART" id="SM00298">
    <property type="entry name" value="CHROMO"/>
    <property type="match status" value="1"/>
</dbReference>
<dbReference type="Proteomes" id="UP000242519">
    <property type="component" value="Unassembled WGS sequence"/>
</dbReference>
<evidence type="ECO:0000313" key="7">
    <source>
        <dbReference type="Proteomes" id="UP000242519"/>
    </source>
</evidence>
<dbReference type="InterPro" id="IPR000953">
    <property type="entry name" value="Chromo/chromo_shadow_dom"/>
</dbReference>
<keyword evidence="7" id="KW-1185">Reference proteome</keyword>
<keyword evidence="3" id="KW-0539">Nucleus</keyword>
<dbReference type="SMART" id="SM00300">
    <property type="entry name" value="ChSh"/>
    <property type="match status" value="1"/>
</dbReference>
<evidence type="ECO:0000256" key="1">
    <source>
        <dbReference type="ARBA" id="ARBA00004123"/>
    </source>
</evidence>
<dbReference type="PROSITE" id="PS50013">
    <property type="entry name" value="CHROMO_2"/>
    <property type="match status" value="1"/>
</dbReference>
<dbReference type="InterPro" id="IPR008251">
    <property type="entry name" value="Chromo_shadow_dom"/>
</dbReference>
<feature type="region of interest" description="Disordered" evidence="4">
    <location>
        <begin position="142"/>
        <end position="183"/>
    </location>
</feature>
<name>A0A218ZGY4_9HELO</name>
<dbReference type="Gene3D" id="2.40.50.40">
    <property type="match status" value="2"/>
</dbReference>
<accession>A0A218ZGY4</accession>
<dbReference type="PROSITE" id="PS00598">
    <property type="entry name" value="CHROMO_1"/>
    <property type="match status" value="1"/>
</dbReference>
<gene>
    <name evidence="6" type="ORF">B2J93_3055</name>
</gene>
<feature type="compositionally biased region" description="Acidic residues" evidence="4">
    <location>
        <begin position="1"/>
        <end position="11"/>
    </location>
</feature>
<dbReference type="InterPro" id="IPR023779">
    <property type="entry name" value="Chromodomain_CS"/>
</dbReference>
<evidence type="ECO:0000256" key="4">
    <source>
        <dbReference type="SAM" id="MobiDB-lite"/>
    </source>
</evidence>
<dbReference type="OrthoDB" id="433924at2759"/>
<dbReference type="EMBL" id="MZNU01000009">
    <property type="protein sequence ID" value="OWP07309.1"/>
    <property type="molecule type" value="Genomic_DNA"/>
</dbReference>
<evidence type="ECO:0000313" key="6">
    <source>
        <dbReference type="EMBL" id="OWP07309.1"/>
    </source>
</evidence>